<organism evidence="6 7">
    <name type="scientific">Pseudomonas meliae</name>
    <dbReference type="NCBI Taxonomy" id="86176"/>
    <lineage>
        <taxon>Bacteria</taxon>
        <taxon>Pseudomonadati</taxon>
        <taxon>Pseudomonadota</taxon>
        <taxon>Gammaproteobacteria</taxon>
        <taxon>Pseudomonadales</taxon>
        <taxon>Pseudomonadaceae</taxon>
        <taxon>Pseudomonas</taxon>
    </lineage>
</organism>
<comment type="caution">
    <text evidence="6">The sequence shown here is derived from an EMBL/GenBank/DDBJ whole genome shotgun (WGS) entry which is preliminary data.</text>
</comment>
<evidence type="ECO:0000256" key="2">
    <source>
        <dbReference type="ARBA" id="ARBA00022519"/>
    </source>
</evidence>
<dbReference type="Gene3D" id="3.90.550.10">
    <property type="entry name" value="Spore Coat Polysaccharide Biosynthesis Protein SpsA, Chain A"/>
    <property type="match status" value="1"/>
</dbReference>
<sequence>MRLSLLNQPRNHTMPHQTTLVTLTYGDRFSYLHTLISRSLESPLIGRVIIVSNASVAPLQALCDEWPDRVQVLWLPDNTGSANGYSTGIKAALESGDDYIWLMDDDNAPTTHAIEVLHRSLHERETIDGRDNCAVLGFRPTHQADIAAGVPLRYAIQRRSSFFGFHIAQLPYKIWRRLPFGKPGASVPMPERVQLPFATYGGLLAHRSLYKKIGLPLDALKLYSDDTEYTWRITDGGGKVFLVPEALPEDLEDSWNIKARTRNVHESYLSGGSDLRAYYAARNQAWFDRHIWASSPLLYQVNRLVFLCLLSLYAWRYDADARLNLLNDAIHDGEASVLGLNKAYPL</sequence>
<protein>
    <submittedName>
        <fullName evidence="6">Glycosyl transferase, group 2 family protein</fullName>
    </submittedName>
</protein>
<gene>
    <name evidence="6" type="ORF">ALO64_02469</name>
</gene>
<keyword evidence="2" id="KW-1003">Cell membrane</keyword>
<dbReference type="PATRIC" id="fig|86176.4.peg.2683"/>
<keyword evidence="3" id="KW-0328">Glycosyltransferase</keyword>
<accession>A0A0P9WJU5</accession>
<dbReference type="PANTHER" id="PTHR43179:SF12">
    <property type="entry name" value="GALACTOFURANOSYLTRANSFERASE GLFT2"/>
    <property type="match status" value="1"/>
</dbReference>
<keyword evidence="2" id="KW-0472">Membrane</keyword>
<evidence type="ECO:0000256" key="4">
    <source>
        <dbReference type="ARBA" id="ARBA00022679"/>
    </source>
</evidence>
<keyword evidence="2" id="KW-0997">Cell inner membrane</keyword>
<evidence type="ECO:0000259" key="5">
    <source>
        <dbReference type="Pfam" id="PF00535"/>
    </source>
</evidence>
<dbReference type="InterPro" id="IPR029044">
    <property type="entry name" value="Nucleotide-diphossugar_trans"/>
</dbReference>
<dbReference type="Pfam" id="PF00535">
    <property type="entry name" value="Glycos_transf_2"/>
    <property type="match status" value="1"/>
</dbReference>
<feature type="domain" description="Glycosyltransferase 2-like" evidence="5">
    <location>
        <begin position="25"/>
        <end position="134"/>
    </location>
</feature>
<evidence type="ECO:0000313" key="7">
    <source>
        <dbReference type="Proteomes" id="UP000050455"/>
    </source>
</evidence>
<dbReference type="AlphaFoldDB" id="A0A0P9WJU5"/>
<evidence type="ECO:0000313" key="6">
    <source>
        <dbReference type="EMBL" id="KPX83777.1"/>
    </source>
</evidence>
<keyword evidence="7" id="KW-1185">Reference proteome</keyword>
<proteinExistence type="inferred from homology"/>
<evidence type="ECO:0000256" key="3">
    <source>
        <dbReference type="ARBA" id="ARBA00022676"/>
    </source>
</evidence>
<keyword evidence="4 6" id="KW-0808">Transferase</keyword>
<dbReference type="EMBL" id="LJQT01000368">
    <property type="protein sequence ID" value="KPX83777.1"/>
    <property type="molecule type" value="Genomic_DNA"/>
</dbReference>
<dbReference type="PANTHER" id="PTHR43179">
    <property type="entry name" value="RHAMNOSYLTRANSFERASE WBBL"/>
    <property type="match status" value="1"/>
</dbReference>
<dbReference type="GO" id="GO:0016757">
    <property type="term" value="F:glycosyltransferase activity"/>
    <property type="evidence" value="ECO:0007669"/>
    <property type="project" value="UniProtKB-KW"/>
</dbReference>
<dbReference type="InterPro" id="IPR001173">
    <property type="entry name" value="Glyco_trans_2-like"/>
</dbReference>
<comment type="similarity">
    <text evidence="1">Belongs to the glycosyltransferase 2 family.</text>
</comment>
<reference evidence="6 7" key="1">
    <citation type="submission" date="2015-09" db="EMBL/GenBank/DDBJ databases">
        <title>Genome announcement of multiple Pseudomonas syringae strains.</title>
        <authorList>
            <person name="Thakur S."/>
            <person name="Wang P.W."/>
            <person name="Gong Y."/>
            <person name="Weir B.S."/>
            <person name="Guttman D.S."/>
        </authorList>
    </citation>
    <scope>NUCLEOTIDE SEQUENCE [LARGE SCALE GENOMIC DNA]</scope>
    <source>
        <strain evidence="6 7">ICMP6289</strain>
    </source>
</reference>
<name>A0A0P9WJU5_9PSED</name>
<evidence type="ECO:0000256" key="1">
    <source>
        <dbReference type="ARBA" id="ARBA00006739"/>
    </source>
</evidence>
<dbReference type="Proteomes" id="UP000050455">
    <property type="component" value="Unassembled WGS sequence"/>
</dbReference>
<dbReference type="SUPFAM" id="SSF53448">
    <property type="entry name" value="Nucleotide-diphospho-sugar transferases"/>
    <property type="match status" value="1"/>
</dbReference>